<dbReference type="SUPFAM" id="SSF51445">
    <property type="entry name" value="(Trans)glycosidases"/>
    <property type="match status" value="1"/>
</dbReference>
<comment type="caution">
    <text evidence="2">The sequence shown here is derived from an EMBL/GenBank/DDBJ whole genome shotgun (WGS) entry which is preliminary data.</text>
</comment>
<organism evidence="2 3">
    <name type="scientific">Nonomuraea composti</name>
    <dbReference type="NCBI Taxonomy" id="2720023"/>
    <lineage>
        <taxon>Bacteria</taxon>
        <taxon>Bacillati</taxon>
        <taxon>Actinomycetota</taxon>
        <taxon>Actinomycetes</taxon>
        <taxon>Streptosporangiales</taxon>
        <taxon>Streptosporangiaceae</taxon>
        <taxon>Nonomuraea</taxon>
    </lineage>
</organism>
<feature type="compositionally biased region" description="Low complexity" evidence="1">
    <location>
        <begin position="1"/>
        <end position="19"/>
    </location>
</feature>
<protein>
    <submittedName>
        <fullName evidence="2">Uncharacterized protein</fullName>
    </submittedName>
</protein>
<feature type="region of interest" description="Disordered" evidence="1">
    <location>
        <begin position="1"/>
        <end position="30"/>
    </location>
</feature>
<dbReference type="Proteomes" id="UP000696294">
    <property type="component" value="Unassembled WGS sequence"/>
</dbReference>
<dbReference type="Gene3D" id="3.20.20.80">
    <property type="entry name" value="Glycosidases"/>
    <property type="match status" value="1"/>
</dbReference>
<keyword evidence="3" id="KW-1185">Reference proteome</keyword>
<evidence type="ECO:0000313" key="2">
    <source>
        <dbReference type="EMBL" id="NJP97965.1"/>
    </source>
</evidence>
<dbReference type="EMBL" id="JAATEP010000077">
    <property type="protein sequence ID" value="NJP97965.1"/>
    <property type="molecule type" value="Genomic_DNA"/>
</dbReference>
<dbReference type="RefSeq" id="WP_168021018.1">
    <property type="nucleotide sequence ID" value="NZ_JAATEP010000077.1"/>
</dbReference>
<reference evidence="2 3" key="1">
    <citation type="submission" date="2020-03" db="EMBL/GenBank/DDBJ databases">
        <title>WGS of actinomycetes isolated from Thailand.</title>
        <authorList>
            <person name="Thawai C."/>
        </authorList>
    </citation>
    <scope>NUCLEOTIDE SEQUENCE [LARGE SCALE GENOMIC DNA]</scope>
    <source>
        <strain evidence="2 3">FMUSA5-5</strain>
    </source>
</reference>
<gene>
    <name evidence="2" type="ORF">HCN51_52555</name>
</gene>
<evidence type="ECO:0000256" key="1">
    <source>
        <dbReference type="SAM" id="MobiDB-lite"/>
    </source>
</evidence>
<dbReference type="InterPro" id="IPR017853">
    <property type="entry name" value="GH"/>
</dbReference>
<name>A0ABX1BJQ9_9ACTN</name>
<accession>A0ABX1BJQ9</accession>
<sequence length="78" mass="8371">MRAGSAFEAAAEQVEAPEAPQEEQQRDGKPVIMEEFGLTSDCTSEANAAHYYRQVLHNTLLAGASGRLAWNTTGYGGL</sequence>
<proteinExistence type="predicted"/>
<evidence type="ECO:0000313" key="3">
    <source>
        <dbReference type="Proteomes" id="UP000696294"/>
    </source>
</evidence>